<comment type="similarity">
    <text evidence="3 12">Belongs to the hexokinase family.</text>
</comment>
<comment type="catalytic activity">
    <reaction evidence="11">
        <text>D-glucose + ATP = D-glucose 6-phosphate + ADP + H(+)</text>
        <dbReference type="Rhea" id="RHEA:17825"/>
        <dbReference type="ChEBI" id="CHEBI:4167"/>
        <dbReference type="ChEBI" id="CHEBI:15378"/>
        <dbReference type="ChEBI" id="CHEBI:30616"/>
        <dbReference type="ChEBI" id="CHEBI:61548"/>
        <dbReference type="ChEBI" id="CHEBI:456216"/>
        <dbReference type="EC" id="2.7.1.1"/>
    </reaction>
    <physiologicalReaction direction="left-to-right" evidence="11">
        <dbReference type="Rhea" id="RHEA:17826"/>
    </physiologicalReaction>
</comment>
<feature type="domain" description="Hexokinase C-terminal" evidence="14">
    <location>
        <begin position="92"/>
        <end position="120"/>
    </location>
</feature>
<dbReference type="UniPathway" id="UPA00109">
    <property type="reaction ID" value="UER00180"/>
</dbReference>
<dbReference type="GO" id="GO:0004340">
    <property type="term" value="F:glucokinase activity"/>
    <property type="evidence" value="ECO:0007669"/>
    <property type="project" value="TreeGrafter"/>
</dbReference>
<dbReference type="GO" id="GO:0005524">
    <property type="term" value="F:ATP binding"/>
    <property type="evidence" value="ECO:0007669"/>
    <property type="project" value="UniProtKB-UniRule"/>
</dbReference>
<dbReference type="UniPathway" id="UPA00242"/>
<sequence>MQLFDHIASCLENFIKEKKLEDEDEEIPLGFTFSFPVDQDSINSGTLTNWNKGFSASGCVGNDVDVDVDVVALLNDTVGTLLACAFKDSSCQIGVILGTGSNACYMEQLSKCPKLKEYELEKDNLPKQVQFY</sequence>
<dbReference type="Pfam" id="PF03727">
    <property type="entry name" value="Hexokinase_2"/>
    <property type="match status" value="1"/>
</dbReference>
<accession>A0A183DIP8</accession>
<evidence type="ECO:0000313" key="17">
    <source>
        <dbReference type="WBParaSite" id="GPUH_0000859901-mRNA-1"/>
    </source>
</evidence>
<evidence type="ECO:0000256" key="9">
    <source>
        <dbReference type="ARBA" id="ARBA00044613"/>
    </source>
</evidence>
<dbReference type="PANTHER" id="PTHR19443:SF16">
    <property type="entry name" value="HEXOKINASE TYPE 1-RELATED"/>
    <property type="match status" value="1"/>
</dbReference>
<comment type="catalytic activity">
    <reaction evidence="9">
        <text>a D-hexose + ATP = a D-hexose 6-phosphate + ADP + H(+)</text>
        <dbReference type="Rhea" id="RHEA:22740"/>
        <dbReference type="ChEBI" id="CHEBI:4194"/>
        <dbReference type="ChEBI" id="CHEBI:15378"/>
        <dbReference type="ChEBI" id="CHEBI:30616"/>
        <dbReference type="ChEBI" id="CHEBI:229467"/>
        <dbReference type="ChEBI" id="CHEBI:456216"/>
        <dbReference type="EC" id="2.7.1.1"/>
    </reaction>
    <physiologicalReaction direction="left-to-right" evidence="9">
        <dbReference type="Rhea" id="RHEA:22741"/>
    </physiologicalReaction>
</comment>
<evidence type="ECO:0000256" key="4">
    <source>
        <dbReference type="ARBA" id="ARBA00022679"/>
    </source>
</evidence>
<comment type="pathway">
    <text evidence="1">Carbohydrate degradation; glycolysis; D-glyceraldehyde 3-phosphate and glycerone phosphate from D-glucose: step 1/4.</text>
</comment>
<reference evidence="17" key="1">
    <citation type="submission" date="2016-06" db="UniProtKB">
        <authorList>
            <consortium name="WormBaseParasite"/>
        </authorList>
    </citation>
    <scope>IDENTIFICATION</scope>
</reference>
<keyword evidence="6 12" id="KW-0418">Kinase</keyword>
<dbReference type="Proteomes" id="UP000271098">
    <property type="component" value="Unassembled WGS sequence"/>
</dbReference>
<evidence type="ECO:0000256" key="10">
    <source>
        <dbReference type="ARBA" id="ARBA00047905"/>
    </source>
</evidence>
<dbReference type="WBParaSite" id="GPUH_0000859901-mRNA-1">
    <property type="protein sequence ID" value="GPUH_0000859901-mRNA-1"/>
    <property type="gene ID" value="GPUH_0000859901"/>
</dbReference>
<dbReference type="GO" id="GO:0006096">
    <property type="term" value="P:glycolytic process"/>
    <property type="evidence" value="ECO:0007669"/>
    <property type="project" value="UniProtKB-UniPathway"/>
</dbReference>
<dbReference type="GO" id="GO:0008865">
    <property type="term" value="F:fructokinase activity"/>
    <property type="evidence" value="ECO:0007669"/>
    <property type="project" value="TreeGrafter"/>
</dbReference>
<evidence type="ECO:0000259" key="13">
    <source>
        <dbReference type="Pfam" id="PF00349"/>
    </source>
</evidence>
<evidence type="ECO:0000256" key="1">
    <source>
        <dbReference type="ARBA" id="ARBA00004888"/>
    </source>
</evidence>
<evidence type="ECO:0000256" key="11">
    <source>
        <dbReference type="ARBA" id="ARBA00048160"/>
    </source>
</evidence>
<evidence type="ECO:0000256" key="6">
    <source>
        <dbReference type="ARBA" id="ARBA00022777"/>
    </source>
</evidence>
<evidence type="ECO:0000256" key="7">
    <source>
        <dbReference type="ARBA" id="ARBA00022840"/>
    </source>
</evidence>
<dbReference type="OrthoDB" id="419537at2759"/>
<dbReference type="GO" id="GO:0005829">
    <property type="term" value="C:cytosol"/>
    <property type="evidence" value="ECO:0007669"/>
    <property type="project" value="TreeGrafter"/>
</dbReference>
<dbReference type="GO" id="GO:0001678">
    <property type="term" value="P:intracellular glucose homeostasis"/>
    <property type="evidence" value="ECO:0007669"/>
    <property type="project" value="InterPro"/>
</dbReference>
<keyword evidence="4 12" id="KW-0808">Transferase</keyword>
<evidence type="ECO:0000313" key="16">
    <source>
        <dbReference type="Proteomes" id="UP000271098"/>
    </source>
</evidence>
<evidence type="ECO:0000313" key="15">
    <source>
        <dbReference type="EMBL" id="VDK63693.1"/>
    </source>
</evidence>
<dbReference type="GO" id="GO:0005536">
    <property type="term" value="F:D-glucose binding"/>
    <property type="evidence" value="ECO:0007669"/>
    <property type="project" value="InterPro"/>
</dbReference>
<dbReference type="SUPFAM" id="SSF53067">
    <property type="entry name" value="Actin-like ATPase domain"/>
    <property type="match status" value="2"/>
</dbReference>
<dbReference type="Gene3D" id="3.30.420.40">
    <property type="match status" value="1"/>
</dbReference>
<organism evidence="17">
    <name type="scientific">Gongylonema pulchrum</name>
    <dbReference type="NCBI Taxonomy" id="637853"/>
    <lineage>
        <taxon>Eukaryota</taxon>
        <taxon>Metazoa</taxon>
        <taxon>Ecdysozoa</taxon>
        <taxon>Nematoda</taxon>
        <taxon>Chromadorea</taxon>
        <taxon>Rhabditida</taxon>
        <taxon>Spirurina</taxon>
        <taxon>Spiruromorpha</taxon>
        <taxon>Spiruroidea</taxon>
        <taxon>Gongylonematidae</taxon>
        <taxon>Gongylonema</taxon>
    </lineage>
</organism>
<evidence type="ECO:0000259" key="14">
    <source>
        <dbReference type="Pfam" id="PF03727"/>
    </source>
</evidence>
<keyword evidence="5 12" id="KW-0547">Nucleotide-binding</keyword>
<evidence type="ECO:0000256" key="2">
    <source>
        <dbReference type="ARBA" id="ARBA00005028"/>
    </source>
</evidence>
<reference evidence="15 16" key="2">
    <citation type="submission" date="2018-11" db="EMBL/GenBank/DDBJ databases">
        <authorList>
            <consortium name="Pathogen Informatics"/>
        </authorList>
    </citation>
    <scope>NUCLEOTIDE SEQUENCE [LARGE SCALE GENOMIC DNA]</scope>
</reference>
<gene>
    <name evidence="15" type="ORF">GPUH_LOCUS8590</name>
</gene>
<keyword evidence="16" id="KW-1185">Reference proteome</keyword>
<dbReference type="GO" id="GO:0005739">
    <property type="term" value="C:mitochondrion"/>
    <property type="evidence" value="ECO:0007669"/>
    <property type="project" value="TreeGrafter"/>
</dbReference>
<dbReference type="InterPro" id="IPR022672">
    <property type="entry name" value="Hexokinase_N"/>
</dbReference>
<comment type="pathway">
    <text evidence="2">Carbohydrate metabolism; hexose metabolism.</text>
</comment>
<name>A0A183DIP8_9BILA</name>
<feature type="domain" description="Hexokinase N-terminal" evidence="13">
    <location>
        <begin position="2"/>
        <end position="86"/>
    </location>
</feature>
<dbReference type="PANTHER" id="PTHR19443">
    <property type="entry name" value="HEXOKINASE"/>
    <property type="match status" value="1"/>
</dbReference>
<evidence type="ECO:0000256" key="8">
    <source>
        <dbReference type="ARBA" id="ARBA00023152"/>
    </source>
</evidence>
<dbReference type="GO" id="GO:0006006">
    <property type="term" value="P:glucose metabolic process"/>
    <property type="evidence" value="ECO:0007669"/>
    <property type="project" value="TreeGrafter"/>
</dbReference>
<evidence type="ECO:0000256" key="5">
    <source>
        <dbReference type="ARBA" id="ARBA00022741"/>
    </source>
</evidence>
<comment type="catalytic activity">
    <reaction evidence="10">
        <text>D-fructose + ATP = D-fructose 6-phosphate + ADP + H(+)</text>
        <dbReference type="Rhea" id="RHEA:16125"/>
        <dbReference type="ChEBI" id="CHEBI:15378"/>
        <dbReference type="ChEBI" id="CHEBI:30616"/>
        <dbReference type="ChEBI" id="CHEBI:37721"/>
        <dbReference type="ChEBI" id="CHEBI:61527"/>
        <dbReference type="ChEBI" id="CHEBI:456216"/>
        <dbReference type="EC" id="2.7.1.1"/>
    </reaction>
    <physiologicalReaction direction="left-to-right" evidence="10">
        <dbReference type="Rhea" id="RHEA:16126"/>
    </physiologicalReaction>
</comment>
<dbReference type="AlphaFoldDB" id="A0A183DIP8"/>
<dbReference type="InterPro" id="IPR043129">
    <property type="entry name" value="ATPase_NBD"/>
</dbReference>
<proteinExistence type="inferred from homology"/>
<evidence type="ECO:0000256" key="12">
    <source>
        <dbReference type="RuleBase" id="RU362007"/>
    </source>
</evidence>
<keyword evidence="7 12" id="KW-0067">ATP-binding</keyword>
<dbReference type="PROSITE" id="PS51748">
    <property type="entry name" value="HEXOKINASE_2"/>
    <property type="match status" value="1"/>
</dbReference>
<dbReference type="InterPro" id="IPR022673">
    <property type="entry name" value="Hexokinase_C"/>
</dbReference>
<dbReference type="EC" id="2.7.1.-" evidence="12"/>
<protein>
    <recommendedName>
        <fullName evidence="12">Phosphotransferase</fullName>
        <ecNumber evidence="12">2.7.1.-</ecNumber>
    </recommendedName>
</protein>
<dbReference type="Pfam" id="PF00349">
    <property type="entry name" value="Hexokinase_1"/>
    <property type="match status" value="1"/>
</dbReference>
<keyword evidence="8 12" id="KW-0324">Glycolysis</keyword>
<evidence type="ECO:0000256" key="3">
    <source>
        <dbReference type="ARBA" id="ARBA00009225"/>
    </source>
</evidence>
<dbReference type="InterPro" id="IPR001312">
    <property type="entry name" value="Hexokinase"/>
</dbReference>
<dbReference type="EMBL" id="UYRT01025438">
    <property type="protein sequence ID" value="VDK63693.1"/>
    <property type="molecule type" value="Genomic_DNA"/>
</dbReference>